<dbReference type="RefSeq" id="WP_253577176.1">
    <property type="nucleotide sequence ID" value="NZ_JAMFTQ010000004.1"/>
</dbReference>
<name>A0ABT1G3I8_9CORY</name>
<dbReference type="Pfam" id="PF13338">
    <property type="entry name" value="AbiEi_4"/>
    <property type="match status" value="1"/>
</dbReference>
<evidence type="ECO:0000313" key="3">
    <source>
        <dbReference type="Proteomes" id="UP001204000"/>
    </source>
</evidence>
<reference evidence="2" key="1">
    <citation type="submission" date="2022-05" db="EMBL/GenBank/DDBJ databases">
        <title>Corynebacterium sp. TA-R-1 sp. nov., isolated from human feces.</title>
        <authorList>
            <person name="Shamsuzzaman M."/>
            <person name="Dahal R.H."/>
        </authorList>
    </citation>
    <scope>NUCLEOTIDE SEQUENCE</scope>
    <source>
        <strain evidence="2">TA-R-1</strain>
    </source>
</reference>
<dbReference type="Proteomes" id="UP001204000">
    <property type="component" value="Unassembled WGS sequence"/>
</dbReference>
<evidence type="ECO:0000313" key="2">
    <source>
        <dbReference type="EMBL" id="MCP1387573.1"/>
    </source>
</evidence>
<keyword evidence="3" id="KW-1185">Reference proteome</keyword>
<evidence type="ECO:0000259" key="1">
    <source>
        <dbReference type="Pfam" id="PF13338"/>
    </source>
</evidence>
<comment type="caution">
    <text evidence="2">The sequence shown here is derived from an EMBL/GenBank/DDBJ whole genome shotgun (WGS) entry which is preliminary data.</text>
</comment>
<sequence>MKAPEALEIIGELASQQWGLFTATQAKDAGVDPTSIRRLAERGLTLRMRHGVYAIAGTPFSPDLEVKALWLGLRPGIMAADRTRGFDPANDAVVSHSTAASIWRVGDLWPDGAHFTVGGRKRSRQPEVVFHLSQLGVDEWVIHEDAGLPVTSVPRTLVDLAEAGTEISHLSSLIGDAADALLTDQEELIRAFNGREDALGLELGDYAGLRGFIREAFPTVELDPRVVEAIEKSLAPYIQQMGDFLAGRTNASKGGNGAGSEQG</sequence>
<accession>A0ABT1G3I8</accession>
<dbReference type="InterPro" id="IPR025159">
    <property type="entry name" value="AbiEi_N"/>
</dbReference>
<proteinExistence type="predicted"/>
<protein>
    <submittedName>
        <fullName evidence="2">Type IV toxin-antitoxin system AbiEi family antitoxin domain-containing protein</fullName>
    </submittedName>
</protein>
<organism evidence="2 3">
    <name type="scientific">Corynebacterium stercoris</name>
    <dbReference type="NCBI Taxonomy" id="2943490"/>
    <lineage>
        <taxon>Bacteria</taxon>
        <taxon>Bacillati</taxon>
        <taxon>Actinomycetota</taxon>
        <taxon>Actinomycetes</taxon>
        <taxon>Mycobacteriales</taxon>
        <taxon>Corynebacteriaceae</taxon>
        <taxon>Corynebacterium</taxon>
    </lineage>
</organism>
<gene>
    <name evidence="2" type="ORF">M5J20_05140</name>
</gene>
<feature type="domain" description="AbiEi antitoxin N-terminal" evidence="1">
    <location>
        <begin position="12"/>
        <end position="56"/>
    </location>
</feature>
<dbReference type="EMBL" id="JAMFTQ010000004">
    <property type="protein sequence ID" value="MCP1387573.1"/>
    <property type="molecule type" value="Genomic_DNA"/>
</dbReference>